<keyword evidence="7" id="KW-0472">Membrane</keyword>
<dbReference type="PANTHER" id="PTHR43547:SF2">
    <property type="entry name" value="HYBRID SIGNAL TRANSDUCTION HISTIDINE KINASE C"/>
    <property type="match status" value="1"/>
</dbReference>
<dbReference type="InterPro" id="IPR003661">
    <property type="entry name" value="HisK_dim/P_dom"/>
</dbReference>
<name>X0T137_9ZZZZ</name>
<keyword evidence="5" id="KW-0418">Kinase</keyword>
<dbReference type="EC" id="2.7.13.3" evidence="2"/>
<dbReference type="InterPro" id="IPR003594">
    <property type="entry name" value="HATPase_dom"/>
</dbReference>
<evidence type="ECO:0000256" key="2">
    <source>
        <dbReference type="ARBA" id="ARBA00012438"/>
    </source>
</evidence>
<dbReference type="SMART" id="SM00388">
    <property type="entry name" value="HisKA"/>
    <property type="match status" value="1"/>
</dbReference>
<evidence type="ECO:0000259" key="8">
    <source>
        <dbReference type="PROSITE" id="PS50109"/>
    </source>
</evidence>
<evidence type="ECO:0000256" key="4">
    <source>
        <dbReference type="ARBA" id="ARBA00022679"/>
    </source>
</evidence>
<proteinExistence type="predicted"/>
<comment type="caution">
    <text evidence="9">The sequence shown here is derived from an EMBL/GenBank/DDBJ whole genome shotgun (WGS) entry which is preliminary data.</text>
</comment>
<dbReference type="Gene3D" id="3.30.565.10">
    <property type="entry name" value="Histidine kinase-like ATPase, C-terminal domain"/>
    <property type="match status" value="1"/>
</dbReference>
<dbReference type="CDD" id="cd00082">
    <property type="entry name" value="HisKA"/>
    <property type="match status" value="1"/>
</dbReference>
<keyword evidence="3" id="KW-0597">Phosphoprotein</keyword>
<evidence type="ECO:0000256" key="7">
    <source>
        <dbReference type="SAM" id="Phobius"/>
    </source>
</evidence>
<keyword evidence="7" id="KW-0812">Transmembrane</keyword>
<dbReference type="InterPro" id="IPR036890">
    <property type="entry name" value="HATPase_C_sf"/>
</dbReference>
<dbReference type="InterPro" id="IPR005467">
    <property type="entry name" value="His_kinase_dom"/>
</dbReference>
<accession>X0T137</accession>
<dbReference type="CDD" id="cd00075">
    <property type="entry name" value="HATPase"/>
    <property type="match status" value="1"/>
</dbReference>
<feature type="domain" description="Histidine kinase" evidence="8">
    <location>
        <begin position="75"/>
        <end position="287"/>
    </location>
</feature>
<dbReference type="Pfam" id="PF02518">
    <property type="entry name" value="HATPase_c"/>
    <property type="match status" value="1"/>
</dbReference>
<keyword evidence="4" id="KW-0808">Transferase</keyword>
<comment type="catalytic activity">
    <reaction evidence="1">
        <text>ATP + protein L-histidine = ADP + protein N-phospho-L-histidine.</text>
        <dbReference type="EC" id="2.7.13.3"/>
    </reaction>
</comment>
<sequence length="287" mass="32651">VAYTAILDFGFGDLVLNLKEIDPAWIGKKINHLRNWYFSIIALVLLAVALGLAGLWRSARTQIKLAQDKDDFISAVSHELRTPLTSIRMYSEMLEKNWVKSEDKLAEYYMNMRQESERLSRLIENVLDFSRIQRGRKKYTFKVGDINKCIADVVKIMRPYAAQRGFAIKTELGQVRQMAFDSDAVTQIAVNLLDNAVKYARNAEDKTITVRTRSDEKFTLIEVEDHGPGVPHRQQKKIFEQFYRSGAEATRETTGTGLGLTLVKKFAQAHNGFVEILSAKPTGAIFR</sequence>
<dbReference type="SMART" id="SM00387">
    <property type="entry name" value="HATPase_c"/>
    <property type="match status" value="1"/>
</dbReference>
<evidence type="ECO:0000256" key="6">
    <source>
        <dbReference type="ARBA" id="ARBA00023012"/>
    </source>
</evidence>
<dbReference type="FunFam" id="1.10.287.130:FF:000001">
    <property type="entry name" value="Two-component sensor histidine kinase"/>
    <property type="match status" value="1"/>
</dbReference>
<dbReference type="EMBL" id="BARS01015073">
    <property type="protein sequence ID" value="GAF86944.1"/>
    <property type="molecule type" value="Genomic_DNA"/>
</dbReference>
<dbReference type="Gene3D" id="1.10.287.130">
    <property type="match status" value="1"/>
</dbReference>
<evidence type="ECO:0000256" key="3">
    <source>
        <dbReference type="ARBA" id="ARBA00022553"/>
    </source>
</evidence>
<reference evidence="9" key="1">
    <citation type="journal article" date="2014" name="Front. Microbiol.">
        <title>High frequency of phylogenetically diverse reductive dehalogenase-homologous genes in deep subseafloor sedimentary metagenomes.</title>
        <authorList>
            <person name="Kawai M."/>
            <person name="Futagami T."/>
            <person name="Toyoda A."/>
            <person name="Takaki Y."/>
            <person name="Nishi S."/>
            <person name="Hori S."/>
            <person name="Arai W."/>
            <person name="Tsubouchi T."/>
            <person name="Morono Y."/>
            <person name="Uchiyama I."/>
            <person name="Ito T."/>
            <person name="Fujiyama A."/>
            <person name="Inagaki F."/>
            <person name="Takami H."/>
        </authorList>
    </citation>
    <scope>NUCLEOTIDE SEQUENCE</scope>
    <source>
        <strain evidence="9">Expedition CK06-06</strain>
    </source>
</reference>
<keyword evidence="6" id="KW-0902">Two-component regulatory system</keyword>
<dbReference type="PROSITE" id="PS50109">
    <property type="entry name" value="HIS_KIN"/>
    <property type="match status" value="1"/>
</dbReference>
<gene>
    <name evidence="9" type="ORF">S01H1_25021</name>
</gene>
<dbReference type="GO" id="GO:0000155">
    <property type="term" value="F:phosphorelay sensor kinase activity"/>
    <property type="evidence" value="ECO:0007669"/>
    <property type="project" value="InterPro"/>
</dbReference>
<feature type="non-terminal residue" evidence="9">
    <location>
        <position position="287"/>
    </location>
</feature>
<keyword evidence="7" id="KW-1133">Transmembrane helix</keyword>
<dbReference type="AlphaFoldDB" id="X0T137"/>
<evidence type="ECO:0000256" key="5">
    <source>
        <dbReference type="ARBA" id="ARBA00022777"/>
    </source>
</evidence>
<dbReference type="Pfam" id="PF00512">
    <property type="entry name" value="HisKA"/>
    <property type="match status" value="1"/>
</dbReference>
<dbReference type="SUPFAM" id="SSF47384">
    <property type="entry name" value="Homodimeric domain of signal transducing histidine kinase"/>
    <property type="match status" value="1"/>
</dbReference>
<dbReference type="PANTHER" id="PTHR43547">
    <property type="entry name" value="TWO-COMPONENT HISTIDINE KINASE"/>
    <property type="match status" value="1"/>
</dbReference>
<feature type="transmembrane region" description="Helical" evidence="7">
    <location>
        <begin position="36"/>
        <end position="56"/>
    </location>
</feature>
<evidence type="ECO:0000256" key="1">
    <source>
        <dbReference type="ARBA" id="ARBA00000085"/>
    </source>
</evidence>
<feature type="non-terminal residue" evidence="9">
    <location>
        <position position="1"/>
    </location>
</feature>
<dbReference type="InterPro" id="IPR004358">
    <property type="entry name" value="Sig_transdc_His_kin-like_C"/>
</dbReference>
<dbReference type="PRINTS" id="PR00344">
    <property type="entry name" value="BCTRLSENSOR"/>
</dbReference>
<protein>
    <recommendedName>
        <fullName evidence="2">histidine kinase</fullName>
        <ecNumber evidence="2">2.7.13.3</ecNumber>
    </recommendedName>
</protein>
<dbReference type="SUPFAM" id="SSF55874">
    <property type="entry name" value="ATPase domain of HSP90 chaperone/DNA topoisomerase II/histidine kinase"/>
    <property type="match status" value="1"/>
</dbReference>
<dbReference type="InterPro" id="IPR036097">
    <property type="entry name" value="HisK_dim/P_sf"/>
</dbReference>
<evidence type="ECO:0000313" key="9">
    <source>
        <dbReference type="EMBL" id="GAF86944.1"/>
    </source>
</evidence>
<organism evidence="9">
    <name type="scientific">marine sediment metagenome</name>
    <dbReference type="NCBI Taxonomy" id="412755"/>
    <lineage>
        <taxon>unclassified sequences</taxon>
        <taxon>metagenomes</taxon>
        <taxon>ecological metagenomes</taxon>
    </lineage>
</organism>